<organism evidence="2 3">
    <name type="scientific">Galendromus occidentalis</name>
    <name type="common">western predatory mite</name>
    <dbReference type="NCBI Taxonomy" id="34638"/>
    <lineage>
        <taxon>Eukaryota</taxon>
        <taxon>Metazoa</taxon>
        <taxon>Ecdysozoa</taxon>
        <taxon>Arthropoda</taxon>
        <taxon>Chelicerata</taxon>
        <taxon>Arachnida</taxon>
        <taxon>Acari</taxon>
        <taxon>Parasitiformes</taxon>
        <taxon>Mesostigmata</taxon>
        <taxon>Gamasina</taxon>
        <taxon>Phytoseioidea</taxon>
        <taxon>Phytoseiidae</taxon>
        <taxon>Typhlodrominae</taxon>
        <taxon>Galendromus</taxon>
    </lineage>
</organism>
<feature type="domain" description="DUF659" evidence="1">
    <location>
        <begin position="118"/>
        <end position="274"/>
    </location>
</feature>
<gene>
    <name evidence="3" type="primary">LOC100904551</name>
</gene>
<dbReference type="Proteomes" id="UP000694867">
    <property type="component" value="Unplaced"/>
</dbReference>
<proteinExistence type="predicted"/>
<dbReference type="Pfam" id="PF04937">
    <property type="entry name" value="DUF659"/>
    <property type="match status" value="1"/>
</dbReference>
<evidence type="ECO:0000259" key="1">
    <source>
        <dbReference type="Pfam" id="PF04937"/>
    </source>
</evidence>
<dbReference type="SUPFAM" id="SSF53098">
    <property type="entry name" value="Ribonuclease H-like"/>
    <property type="match status" value="1"/>
</dbReference>
<evidence type="ECO:0000313" key="3">
    <source>
        <dbReference type="RefSeq" id="XP_003740992.2"/>
    </source>
</evidence>
<dbReference type="GeneID" id="100904551"/>
<dbReference type="RefSeq" id="XP_003740992.2">
    <property type="nucleotide sequence ID" value="XM_003740944.2"/>
</dbReference>
<dbReference type="InterPro" id="IPR007021">
    <property type="entry name" value="DUF659"/>
</dbReference>
<dbReference type="InterPro" id="IPR012337">
    <property type="entry name" value="RNaseH-like_sf"/>
</dbReference>
<reference evidence="3" key="1">
    <citation type="submission" date="2025-08" db="UniProtKB">
        <authorList>
            <consortium name="RefSeq"/>
        </authorList>
    </citation>
    <scope>IDENTIFICATION</scope>
</reference>
<dbReference type="AlphaFoldDB" id="A0AAJ6VWP7"/>
<accession>A0AAJ6VWP7</accession>
<protein>
    <submittedName>
        <fullName evidence="3">Uncharacterized protein LOC100904551</fullName>
    </submittedName>
</protein>
<keyword evidence="2" id="KW-1185">Reference proteome</keyword>
<evidence type="ECO:0000313" key="2">
    <source>
        <dbReference type="Proteomes" id="UP000694867"/>
    </source>
</evidence>
<name>A0AAJ6VWP7_9ACAR</name>
<dbReference type="KEGG" id="goe:100904551"/>
<sequence>MEDFKVATDQMSWVWKHSLESSKSGKCMKCFRSSRCLKFRASRHTKLESYVKDFGSDIISTDGVVLLCRVCEKEIRVDKKFQVTQHLNGLQHKSAEQRKLELNSTEKFLRNYCKQPVPSSATLRRGYLKSIYESKVDFIRTSVADEPIWISMDETTDSMGRFVAHTIVGTLETSLSKSFLLNAECLEKTNSTTISQAFMNSLSLLWPDGVRHAKVLLFVTDGAAYMRKAGSVLQVLFSKMLHLTCAAHAVHRIAEEIRSKFPDVDELISNGKKIFLKSAARVTVFREIATGVPLPPQPILTRWGTWLNAAKYYAEHFVPFSNVVHALDANDAASIREALDLLKRPAVKEDLAFLRAFFDCVPRAIEKSETTGAPLTESINVFETLLEELRKTPGDIGECVRKKCAAIVARNCGYGVLKKVSNVLRGDNTQDGPVGWDP</sequence>